<protein>
    <submittedName>
        <fullName evidence="2">Uncharacterized protein</fullName>
    </submittedName>
</protein>
<keyword evidence="1" id="KW-1133">Transmembrane helix</keyword>
<evidence type="ECO:0000256" key="1">
    <source>
        <dbReference type="SAM" id="Phobius"/>
    </source>
</evidence>
<keyword evidence="3" id="KW-1185">Reference proteome</keyword>
<sequence length="144" mass="16001">MDSKAPAPKEGQAMLAIEGFTPLILALPAVVYHLQDLSRREPLLSSLSKKSLGLLKALEAALPSPVIISPKLFSLAPNLQTQKGVVIRLDRLTRSGRCYTPEKLENRRKEIGKSTAEPVRNRVTTKEAKEFLKTIRKSDYSLIH</sequence>
<evidence type="ECO:0000313" key="3">
    <source>
        <dbReference type="Proteomes" id="UP001459277"/>
    </source>
</evidence>
<dbReference type="AlphaFoldDB" id="A0AAW2DHE4"/>
<organism evidence="2 3">
    <name type="scientific">Lithocarpus litseifolius</name>
    <dbReference type="NCBI Taxonomy" id="425828"/>
    <lineage>
        <taxon>Eukaryota</taxon>
        <taxon>Viridiplantae</taxon>
        <taxon>Streptophyta</taxon>
        <taxon>Embryophyta</taxon>
        <taxon>Tracheophyta</taxon>
        <taxon>Spermatophyta</taxon>
        <taxon>Magnoliopsida</taxon>
        <taxon>eudicotyledons</taxon>
        <taxon>Gunneridae</taxon>
        <taxon>Pentapetalae</taxon>
        <taxon>rosids</taxon>
        <taxon>fabids</taxon>
        <taxon>Fagales</taxon>
        <taxon>Fagaceae</taxon>
        <taxon>Lithocarpus</taxon>
    </lineage>
</organism>
<dbReference type="EMBL" id="JAZDWU010000003">
    <property type="protein sequence ID" value="KAL0008560.1"/>
    <property type="molecule type" value="Genomic_DNA"/>
</dbReference>
<gene>
    <name evidence="2" type="ORF">SO802_010062</name>
</gene>
<reference evidence="2 3" key="1">
    <citation type="submission" date="2024-01" db="EMBL/GenBank/DDBJ databases">
        <title>A telomere-to-telomere, gap-free genome of sweet tea (Lithocarpus litseifolius).</title>
        <authorList>
            <person name="Zhou J."/>
        </authorList>
    </citation>
    <scope>NUCLEOTIDE SEQUENCE [LARGE SCALE GENOMIC DNA]</scope>
    <source>
        <strain evidence="2">Zhou-2022a</strain>
        <tissue evidence="2">Leaf</tissue>
    </source>
</reference>
<proteinExistence type="predicted"/>
<accession>A0AAW2DHE4</accession>
<evidence type="ECO:0000313" key="2">
    <source>
        <dbReference type="EMBL" id="KAL0008560.1"/>
    </source>
</evidence>
<dbReference type="Proteomes" id="UP001459277">
    <property type="component" value="Unassembled WGS sequence"/>
</dbReference>
<name>A0AAW2DHE4_9ROSI</name>
<feature type="transmembrane region" description="Helical" evidence="1">
    <location>
        <begin position="12"/>
        <end position="34"/>
    </location>
</feature>
<comment type="caution">
    <text evidence="2">The sequence shown here is derived from an EMBL/GenBank/DDBJ whole genome shotgun (WGS) entry which is preliminary data.</text>
</comment>
<keyword evidence="1" id="KW-0472">Membrane</keyword>
<keyword evidence="1" id="KW-0812">Transmembrane</keyword>